<dbReference type="Pfam" id="PF04773">
    <property type="entry name" value="FecR"/>
    <property type="match status" value="1"/>
</dbReference>
<dbReference type="Proteomes" id="UP000228886">
    <property type="component" value="Unassembled WGS sequence"/>
</dbReference>
<name>A0A2M7E7R2_9BACT</name>
<dbReference type="InterPro" id="IPR006860">
    <property type="entry name" value="FecR"/>
</dbReference>
<reference evidence="4" key="1">
    <citation type="submission" date="2017-09" db="EMBL/GenBank/DDBJ databases">
        <title>Depth-based differentiation of microbial function through sediment-hosted aquifers and enrichment of novel symbionts in the deep terrestrial subsurface.</title>
        <authorList>
            <person name="Probst A.J."/>
            <person name="Ladd B."/>
            <person name="Jarett J.K."/>
            <person name="Geller-Mcgrath D.E."/>
            <person name="Sieber C.M.K."/>
            <person name="Emerson J.B."/>
            <person name="Anantharaman K."/>
            <person name="Thomas B.C."/>
            <person name="Malmstrom R."/>
            <person name="Stieglmeier M."/>
            <person name="Klingl A."/>
            <person name="Woyke T."/>
            <person name="Ryan C.M."/>
            <person name="Banfield J.F."/>
        </authorList>
    </citation>
    <scope>NUCLEOTIDE SEQUENCE [LARGE SCALE GENOMIC DNA]</scope>
</reference>
<sequence length="274" mass="28974">MKTGRIAVAVGILCAALFLGHSFLLAQEKAVGKVVAMEGRASITRQGKNIPAALLAEIYPADTVVTARGSKLKILFIDDSILALGGRSKIIIEKFLYQGKEKKGEASFNLTLGKARALLGKAHLKDSLYEIKTPTAIAGVRGTHFIVWVVSARLTQILVLSGEVEVRDIAGIGRQVLKENFASRVTSGEAPGSAYTPEPEEVNRLQGETTVSSEIPEEELPVVPAAVTTEGTVEEKITNSTGSATGDGSTQQEVVDQPVNQALPCPPSTPSLCN</sequence>
<proteinExistence type="predicted"/>
<accession>A0A2M7E7R2</accession>
<feature type="region of interest" description="Disordered" evidence="1">
    <location>
        <begin position="229"/>
        <end position="274"/>
    </location>
</feature>
<dbReference type="EMBL" id="PETL01000267">
    <property type="protein sequence ID" value="PIV63787.1"/>
    <property type="molecule type" value="Genomic_DNA"/>
</dbReference>
<feature type="domain" description="FecR protein" evidence="2">
    <location>
        <begin position="62"/>
        <end position="165"/>
    </location>
</feature>
<organism evidence="3 4">
    <name type="scientific">bacterium (Candidatus Ratteibacteria) CG01_land_8_20_14_3_00_40_19</name>
    <dbReference type="NCBI Taxonomy" id="2014290"/>
    <lineage>
        <taxon>Bacteria</taxon>
        <taxon>Candidatus Ratteibacteria</taxon>
    </lineage>
</organism>
<evidence type="ECO:0000313" key="3">
    <source>
        <dbReference type="EMBL" id="PIV63787.1"/>
    </source>
</evidence>
<feature type="compositionally biased region" description="Polar residues" evidence="1">
    <location>
        <begin position="238"/>
        <end position="260"/>
    </location>
</feature>
<dbReference type="AlphaFoldDB" id="A0A2M7E7R2"/>
<dbReference type="PANTHER" id="PTHR38731">
    <property type="entry name" value="LIPL45-RELATED LIPOPROTEIN-RELATED"/>
    <property type="match status" value="1"/>
</dbReference>
<feature type="compositionally biased region" description="Pro residues" evidence="1">
    <location>
        <begin position="264"/>
        <end position="274"/>
    </location>
</feature>
<dbReference type="Gene3D" id="2.60.120.1440">
    <property type="match status" value="1"/>
</dbReference>
<gene>
    <name evidence="3" type="ORF">COS11_05600</name>
</gene>
<protein>
    <recommendedName>
        <fullName evidence="2">FecR protein domain-containing protein</fullName>
    </recommendedName>
</protein>
<evidence type="ECO:0000313" key="4">
    <source>
        <dbReference type="Proteomes" id="UP000228886"/>
    </source>
</evidence>
<evidence type="ECO:0000256" key="1">
    <source>
        <dbReference type="SAM" id="MobiDB-lite"/>
    </source>
</evidence>
<comment type="caution">
    <text evidence="3">The sequence shown here is derived from an EMBL/GenBank/DDBJ whole genome shotgun (WGS) entry which is preliminary data.</text>
</comment>
<evidence type="ECO:0000259" key="2">
    <source>
        <dbReference type="Pfam" id="PF04773"/>
    </source>
</evidence>